<dbReference type="RefSeq" id="WP_134489172.1">
    <property type="nucleotide sequence ID" value="NZ_SOEZ01000033.1"/>
</dbReference>
<reference evidence="6 7" key="1">
    <citation type="submission" date="2019-03" db="EMBL/GenBank/DDBJ databases">
        <title>Genomics of glacier-inhabiting Cryobacterium strains.</title>
        <authorList>
            <person name="Liu Q."/>
            <person name="Xin Y.-H."/>
        </authorList>
    </citation>
    <scope>NUCLEOTIDE SEQUENCE [LARGE SCALE GENOMIC DNA]</scope>
    <source>
        <strain evidence="6 7">Sr47</strain>
    </source>
</reference>
<sequence>MTTDLDDRNRRADAQRNRAAILDGTVTCLSVNPRASMAEIAQAAGIGRVTLYGHFSSRRELLEAVVEQTMHEAEAQLAPLDLGGDPRAALDLLIRSSWRIIDKLHGLMAAAEQELGADRIRDHHDRTLHRVRGLIERGQAEGAFRSDQSSSWITACFFAILHGASGEIRAGRLSDRDAATAIPSTIQAIVSVPAGDAVDVGKA</sequence>
<dbReference type="GO" id="GO:0000976">
    <property type="term" value="F:transcription cis-regulatory region binding"/>
    <property type="evidence" value="ECO:0007669"/>
    <property type="project" value="TreeGrafter"/>
</dbReference>
<dbReference type="InterPro" id="IPR050109">
    <property type="entry name" value="HTH-type_TetR-like_transc_reg"/>
</dbReference>
<evidence type="ECO:0000313" key="6">
    <source>
        <dbReference type="EMBL" id="TFB52567.1"/>
    </source>
</evidence>
<evidence type="ECO:0000313" key="7">
    <source>
        <dbReference type="Proteomes" id="UP000297866"/>
    </source>
</evidence>
<dbReference type="Gene3D" id="1.10.357.10">
    <property type="entry name" value="Tetracycline Repressor, domain 2"/>
    <property type="match status" value="1"/>
</dbReference>
<dbReference type="PROSITE" id="PS50977">
    <property type="entry name" value="HTH_TETR_2"/>
    <property type="match status" value="1"/>
</dbReference>
<keyword evidence="1" id="KW-0805">Transcription regulation</keyword>
<dbReference type="EMBL" id="SOEZ01000033">
    <property type="protein sequence ID" value="TFB52567.1"/>
    <property type="molecule type" value="Genomic_DNA"/>
</dbReference>
<gene>
    <name evidence="6" type="ORF">E3O23_06110</name>
</gene>
<keyword evidence="2 4" id="KW-0238">DNA-binding</keyword>
<feature type="domain" description="HTH tetR-type" evidence="5">
    <location>
        <begin position="15"/>
        <end position="73"/>
    </location>
</feature>
<organism evidence="6 7">
    <name type="scientific">Cryobacterium tagatosivorans</name>
    <dbReference type="NCBI Taxonomy" id="1259199"/>
    <lineage>
        <taxon>Bacteria</taxon>
        <taxon>Bacillati</taxon>
        <taxon>Actinomycetota</taxon>
        <taxon>Actinomycetes</taxon>
        <taxon>Micrococcales</taxon>
        <taxon>Microbacteriaceae</taxon>
        <taxon>Cryobacterium</taxon>
    </lineage>
</organism>
<name>A0A4R8UHS6_9MICO</name>
<dbReference type="AlphaFoldDB" id="A0A4R8UHS6"/>
<dbReference type="PANTHER" id="PTHR30055:SF234">
    <property type="entry name" value="HTH-TYPE TRANSCRIPTIONAL REGULATOR BETI"/>
    <property type="match status" value="1"/>
</dbReference>
<dbReference type="InterPro" id="IPR036271">
    <property type="entry name" value="Tet_transcr_reg_TetR-rel_C_sf"/>
</dbReference>
<keyword evidence="7" id="KW-1185">Reference proteome</keyword>
<evidence type="ECO:0000256" key="2">
    <source>
        <dbReference type="ARBA" id="ARBA00023125"/>
    </source>
</evidence>
<dbReference type="PANTHER" id="PTHR30055">
    <property type="entry name" value="HTH-TYPE TRANSCRIPTIONAL REGULATOR RUTR"/>
    <property type="match status" value="1"/>
</dbReference>
<evidence type="ECO:0000256" key="1">
    <source>
        <dbReference type="ARBA" id="ARBA00023015"/>
    </source>
</evidence>
<dbReference type="SUPFAM" id="SSF48498">
    <property type="entry name" value="Tetracyclin repressor-like, C-terminal domain"/>
    <property type="match status" value="1"/>
</dbReference>
<dbReference type="Pfam" id="PF00440">
    <property type="entry name" value="TetR_N"/>
    <property type="match status" value="1"/>
</dbReference>
<evidence type="ECO:0000256" key="4">
    <source>
        <dbReference type="PROSITE-ProRule" id="PRU00335"/>
    </source>
</evidence>
<comment type="caution">
    <text evidence="6">The sequence shown here is derived from an EMBL/GenBank/DDBJ whole genome shotgun (WGS) entry which is preliminary data.</text>
</comment>
<dbReference type="InterPro" id="IPR009057">
    <property type="entry name" value="Homeodomain-like_sf"/>
</dbReference>
<feature type="DNA-binding region" description="H-T-H motif" evidence="4">
    <location>
        <begin position="36"/>
        <end position="55"/>
    </location>
</feature>
<dbReference type="GO" id="GO:0003700">
    <property type="term" value="F:DNA-binding transcription factor activity"/>
    <property type="evidence" value="ECO:0007669"/>
    <property type="project" value="TreeGrafter"/>
</dbReference>
<dbReference type="SUPFAM" id="SSF46689">
    <property type="entry name" value="Homeodomain-like"/>
    <property type="match status" value="1"/>
</dbReference>
<evidence type="ECO:0000259" key="5">
    <source>
        <dbReference type="PROSITE" id="PS50977"/>
    </source>
</evidence>
<dbReference type="Proteomes" id="UP000297866">
    <property type="component" value="Unassembled WGS sequence"/>
</dbReference>
<dbReference type="OrthoDB" id="3869819at2"/>
<proteinExistence type="predicted"/>
<keyword evidence="3" id="KW-0804">Transcription</keyword>
<protein>
    <submittedName>
        <fullName evidence="6">TetR/AcrR family transcriptional regulator</fullName>
    </submittedName>
</protein>
<dbReference type="InterPro" id="IPR001647">
    <property type="entry name" value="HTH_TetR"/>
</dbReference>
<accession>A0A4R8UHS6</accession>
<evidence type="ECO:0000256" key="3">
    <source>
        <dbReference type="ARBA" id="ARBA00023163"/>
    </source>
</evidence>